<keyword evidence="1" id="KW-1133">Transmembrane helix</keyword>
<proteinExistence type="predicted"/>
<accession>A0A931NBZ4</accession>
<feature type="domain" description="2TM" evidence="2">
    <location>
        <begin position="18"/>
        <end position="91"/>
    </location>
</feature>
<dbReference type="Proteomes" id="UP000620139">
    <property type="component" value="Unassembled WGS sequence"/>
</dbReference>
<feature type="transmembrane region" description="Helical" evidence="1">
    <location>
        <begin position="59"/>
        <end position="77"/>
    </location>
</feature>
<keyword evidence="1" id="KW-0812">Transmembrane</keyword>
<dbReference type="AlphaFoldDB" id="A0A931NBZ4"/>
<dbReference type="EMBL" id="JAEDAL010000001">
    <property type="protein sequence ID" value="MBH9551447.1"/>
    <property type="molecule type" value="Genomic_DNA"/>
</dbReference>
<evidence type="ECO:0000313" key="4">
    <source>
        <dbReference type="Proteomes" id="UP000620139"/>
    </source>
</evidence>
<keyword evidence="4" id="KW-1185">Reference proteome</keyword>
<sequence>MNTSLTPATTDAELERLAKKRVDQKMGFLVHLTVFILVNAGLALLGLLKGGEGVRLVPIWGWGLGLTIHGIVTLISLTGQGLRERMMAEELRALQARRQG</sequence>
<evidence type="ECO:0000256" key="1">
    <source>
        <dbReference type="SAM" id="Phobius"/>
    </source>
</evidence>
<name>A0A931NBZ4_9BURK</name>
<gene>
    <name evidence="3" type="ORF">I7X43_01185</name>
</gene>
<feature type="transmembrane region" description="Helical" evidence="1">
    <location>
        <begin position="26"/>
        <end position="47"/>
    </location>
</feature>
<dbReference type="InterPro" id="IPR025698">
    <property type="entry name" value="2TM_dom"/>
</dbReference>
<dbReference type="RefSeq" id="WP_198099061.1">
    <property type="nucleotide sequence ID" value="NZ_JAEDAL010000001.1"/>
</dbReference>
<evidence type="ECO:0000259" key="2">
    <source>
        <dbReference type="Pfam" id="PF13239"/>
    </source>
</evidence>
<evidence type="ECO:0000313" key="3">
    <source>
        <dbReference type="EMBL" id="MBH9551447.1"/>
    </source>
</evidence>
<keyword evidence="1" id="KW-0472">Membrane</keyword>
<protein>
    <submittedName>
        <fullName evidence="3">2TM domain-containing protein</fullName>
    </submittedName>
</protein>
<comment type="caution">
    <text evidence="3">The sequence shown here is derived from an EMBL/GenBank/DDBJ whole genome shotgun (WGS) entry which is preliminary data.</text>
</comment>
<organism evidence="3 4">
    <name type="scientific">Inhella gelatinilytica</name>
    <dbReference type="NCBI Taxonomy" id="2795030"/>
    <lineage>
        <taxon>Bacteria</taxon>
        <taxon>Pseudomonadati</taxon>
        <taxon>Pseudomonadota</taxon>
        <taxon>Betaproteobacteria</taxon>
        <taxon>Burkholderiales</taxon>
        <taxon>Sphaerotilaceae</taxon>
        <taxon>Inhella</taxon>
    </lineage>
</organism>
<dbReference type="Pfam" id="PF13239">
    <property type="entry name" value="2TM"/>
    <property type="match status" value="1"/>
</dbReference>
<reference evidence="3" key="1">
    <citation type="submission" date="2020-12" db="EMBL/GenBank/DDBJ databases">
        <title>The genome sequence of Inhella sp. 4Y17.</title>
        <authorList>
            <person name="Liu Y."/>
        </authorList>
    </citation>
    <scope>NUCLEOTIDE SEQUENCE</scope>
    <source>
        <strain evidence="3">4Y10</strain>
    </source>
</reference>